<comment type="caution">
    <text evidence="1">The sequence shown here is derived from an EMBL/GenBank/DDBJ whole genome shotgun (WGS) entry which is preliminary data.</text>
</comment>
<reference evidence="1" key="1">
    <citation type="submission" date="2021-02" db="EMBL/GenBank/DDBJ databases">
        <authorList>
            <person name="Dougan E. K."/>
            <person name="Rhodes N."/>
            <person name="Thang M."/>
            <person name="Chan C."/>
        </authorList>
    </citation>
    <scope>NUCLEOTIDE SEQUENCE</scope>
</reference>
<gene>
    <name evidence="1" type="ORF">SNAT2548_LOCUS15491</name>
</gene>
<dbReference type="EMBL" id="CAJNDS010002001">
    <property type="protein sequence ID" value="CAE7294163.1"/>
    <property type="molecule type" value="Genomic_DNA"/>
</dbReference>
<evidence type="ECO:0000313" key="1">
    <source>
        <dbReference type="EMBL" id="CAE7294163.1"/>
    </source>
</evidence>
<accession>A0A812N8L4</accession>
<dbReference type="Proteomes" id="UP000604046">
    <property type="component" value="Unassembled WGS sequence"/>
</dbReference>
<dbReference type="AlphaFoldDB" id="A0A812N8L4"/>
<name>A0A812N8L4_9DINO</name>
<organism evidence="1 2">
    <name type="scientific">Symbiodinium natans</name>
    <dbReference type="NCBI Taxonomy" id="878477"/>
    <lineage>
        <taxon>Eukaryota</taxon>
        <taxon>Sar</taxon>
        <taxon>Alveolata</taxon>
        <taxon>Dinophyceae</taxon>
        <taxon>Suessiales</taxon>
        <taxon>Symbiodiniaceae</taxon>
        <taxon>Symbiodinium</taxon>
    </lineage>
</organism>
<keyword evidence="2" id="KW-1185">Reference proteome</keyword>
<evidence type="ECO:0000313" key="2">
    <source>
        <dbReference type="Proteomes" id="UP000604046"/>
    </source>
</evidence>
<protein>
    <submittedName>
        <fullName evidence="1">Uncharacterized protein</fullName>
    </submittedName>
</protein>
<proteinExistence type="predicted"/>
<sequence>MVRIATDKTAMPAAEVKMLGYRHANAFDWGAVARAAGDASAVGALYDACRQTKWRRSVRRPLSFAATAQSGQVTGPLGEDLATATVNLVASGQHVNVNRWSA</sequence>